<dbReference type="Proteomes" id="UP000095728">
    <property type="component" value="Unassembled WGS sequence"/>
</dbReference>
<dbReference type="AlphaFoldDB" id="A0A1E5R7P7"/>
<feature type="compositionally biased region" description="Low complexity" evidence="2">
    <location>
        <begin position="1"/>
        <end position="13"/>
    </location>
</feature>
<dbReference type="EMBL" id="LPNM01000009">
    <property type="protein sequence ID" value="OEJ82917.1"/>
    <property type="molecule type" value="Genomic_DNA"/>
</dbReference>
<name>A0A1E5R7P7_9ASCO</name>
<feature type="region of interest" description="Disordered" evidence="2">
    <location>
        <begin position="361"/>
        <end position="385"/>
    </location>
</feature>
<comment type="caution">
    <text evidence="3">The sequence shown here is derived from an EMBL/GenBank/DDBJ whole genome shotgun (WGS) entry which is preliminary data.</text>
</comment>
<reference evidence="4" key="1">
    <citation type="journal article" date="2016" name="Genome Announc.">
        <title>Genome sequences of three species of Hanseniaspora isolated from spontaneous wine fermentations.</title>
        <authorList>
            <person name="Sternes P.R."/>
            <person name="Lee D."/>
            <person name="Kutyna D.R."/>
            <person name="Borneman A.R."/>
        </authorList>
    </citation>
    <scope>NUCLEOTIDE SEQUENCE [LARGE SCALE GENOMIC DNA]</scope>
    <source>
        <strain evidence="4">AWRI3579</strain>
    </source>
</reference>
<keyword evidence="1" id="KW-0175">Coiled coil</keyword>
<dbReference type="GO" id="GO:0005783">
    <property type="term" value="C:endoplasmic reticulum"/>
    <property type="evidence" value="ECO:0007669"/>
    <property type="project" value="TreeGrafter"/>
</dbReference>
<accession>A0A1E5R7P7</accession>
<keyword evidence="4" id="KW-1185">Reference proteome</keyword>
<feature type="coiled-coil region" evidence="1">
    <location>
        <begin position="408"/>
        <end position="464"/>
    </location>
</feature>
<gene>
    <name evidence="3" type="ORF">AWRI3579_g3355</name>
</gene>
<dbReference type="GO" id="GO:0003729">
    <property type="term" value="F:mRNA binding"/>
    <property type="evidence" value="ECO:0007669"/>
    <property type="project" value="TreeGrafter"/>
</dbReference>
<feature type="coiled-coil region" evidence="1">
    <location>
        <begin position="244"/>
        <end position="288"/>
    </location>
</feature>
<evidence type="ECO:0000313" key="4">
    <source>
        <dbReference type="Proteomes" id="UP000095728"/>
    </source>
</evidence>
<protein>
    <submittedName>
        <fullName evidence="3">Nuclear segregation protein BFR1</fullName>
    </submittedName>
</protein>
<dbReference type="FunCoup" id="A0A1E5R7P7">
    <property type="interactions" value="225"/>
</dbReference>
<dbReference type="GO" id="GO:1990904">
    <property type="term" value="C:ribonucleoprotein complex"/>
    <property type="evidence" value="ECO:0007669"/>
    <property type="project" value="TreeGrafter"/>
</dbReference>
<evidence type="ECO:0000256" key="1">
    <source>
        <dbReference type="SAM" id="Coils"/>
    </source>
</evidence>
<evidence type="ECO:0000313" key="3">
    <source>
        <dbReference type="EMBL" id="OEJ82917.1"/>
    </source>
</evidence>
<dbReference type="PANTHER" id="PTHR31027">
    <property type="entry name" value="NUCLEAR SEGREGATION PROTEIN BFR1"/>
    <property type="match status" value="1"/>
</dbReference>
<dbReference type="OrthoDB" id="2195113at2759"/>
<feature type="region of interest" description="Disordered" evidence="2">
    <location>
        <begin position="1"/>
        <end position="21"/>
    </location>
</feature>
<dbReference type="GO" id="GO:0008298">
    <property type="term" value="P:intracellular mRNA localization"/>
    <property type="evidence" value="ECO:0007669"/>
    <property type="project" value="TreeGrafter"/>
</dbReference>
<dbReference type="GO" id="GO:0042175">
    <property type="term" value="C:nuclear outer membrane-endoplasmic reticulum membrane network"/>
    <property type="evidence" value="ECO:0007669"/>
    <property type="project" value="TreeGrafter"/>
</dbReference>
<feature type="coiled-coil region" evidence="1">
    <location>
        <begin position="90"/>
        <end position="133"/>
    </location>
</feature>
<feature type="compositionally biased region" description="Low complexity" evidence="2">
    <location>
        <begin position="326"/>
        <end position="342"/>
    </location>
</feature>
<dbReference type="InParanoid" id="A0A1E5R7P7"/>
<organism evidence="3 4">
    <name type="scientific">Hanseniaspora osmophila</name>
    <dbReference type="NCBI Taxonomy" id="56408"/>
    <lineage>
        <taxon>Eukaryota</taxon>
        <taxon>Fungi</taxon>
        <taxon>Dikarya</taxon>
        <taxon>Ascomycota</taxon>
        <taxon>Saccharomycotina</taxon>
        <taxon>Saccharomycetes</taxon>
        <taxon>Saccharomycodales</taxon>
        <taxon>Saccharomycodaceae</taxon>
        <taxon>Hanseniaspora</taxon>
    </lineage>
</organism>
<dbReference type="STRING" id="56408.A0A1E5R7P7"/>
<sequence>MSQNNTSNNTSGNYKRIPKPDVSVRDKKLELLNNQLKKLNLEIDSVRGKIDKSMNSSDNTKRTELTDKLKEIIKVQSDLKQKRNGVFDSLKNLDANLKRKQAEIDSKLNGVSLNKKFQSIDDINNRLEQIEQDMSTGDLSIVEEKILVKEMASLNKLKKNFVLVQPIKVEIDQLKIEISNLKNQLNTELNSKAVSQEFEKTNNELNELRSSQSTEQNAKNLLFNKRAALYAKRDEIYSKIKTIREDFENEYASFKLKLEQEKVKRNEENKLNKLLEQKETDLSKLNEKLIHAKNPAFQQELSSIENVLLVLDPSYEKPKPKSLFPTNTTTTTTTSTTTTTNTPGKLTPIVSKKFESTIVVGGGKKGKKNKHAGASSTSSSNTAGGKFSLEPSLIGILSELDVDIPITQDQVAKTVEQLKAKHKEYEEHQDEQTEINIKAVQDKIEQVKKAYDTKEEEIKQQVASEAAAKVEAEA</sequence>
<dbReference type="InterPro" id="IPR039604">
    <property type="entry name" value="Bfr1"/>
</dbReference>
<proteinExistence type="predicted"/>
<evidence type="ECO:0000256" key="2">
    <source>
        <dbReference type="SAM" id="MobiDB-lite"/>
    </source>
</evidence>
<dbReference type="PANTHER" id="PTHR31027:SF2">
    <property type="entry name" value="LEBERCILIN DOMAIN-CONTAINING PROTEIN"/>
    <property type="match status" value="1"/>
</dbReference>
<feature type="region of interest" description="Disordered" evidence="2">
    <location>
        <begin position="320"/>
        <end position="347"/>
    </location>
</feature>
<feature type="coiled-coil region" evidence="1">
    <location>
        <begin position="164"/>
        <end position="211"/>
    </location>
</feature>
<feature type="compositionally biased region" description="Low complexity" evidence="2">
    <location>
        <begin position="372"/>
        <end position="385"/>
    </location>
</feature>